<evidence type="ECO:0000313" key="4">
    <source>
        <dbReference type="EMBL" id="MBA5761502.1"/>
    </source>
</evidence>
<keyword evidence="1 2" id="KW-0732">Signal</keyword>
<keyword evidence="5" id="KW-1185">Reference proteome</keyword>
<feature type="chain" id="PRO_5030600381" evidence="2">
    <location>
        <begin position="19"/>
        <end position="188"/>
    </location>
</feature>
<comment type="caution">
    <text evidence="4">The sequence shown here is derived from an EMBL/GenBank/DDBJ whole genome shotgun (WGS) entry which is preliminary data.</text>
</comment>
<accession>A0A7W2FP29</accession>
<dbReference type="AlphaFoldDB" id="A0A7W2FP29"/>
<feature type="signal peptide" evidence="2">
    <location>
        <begin position="1"/>
        <end position="18"/>
    </location>
</feature>
<protein>
    <submittedName>
        <fullName evidence="4">Porin family protein</fullName>
    </submittedName>
</protein>
<dbReference type="InterPro" id="IPR027385">
    <property type="entry name" value="Beta-barrel_OMP"/>
</dbReference>
<dbReference type="RefSeq" id="WP_182106757.1">
    <property type="nucleotide sequence ID" value="NZ_JACFYF010000001.1"/>
</dbReference>
<evidence type="ECO:0000313" key="5">
    <source>
        <dbReference type="Proteomes" id="UP000571701"/>
    </source>
</evidence>
<feature type="domain" description="Outer membrane protein beta-barrel" evidence="3">
    <location>
        <begin position="9"/>
        <end position="188"/>
    </location>
</feature>
<dbReference type="EMBL" id="JACFYF010000001">
    <property type="protein sequence ID" value="MBA5761502.1"/>
    <property type="molecule type" value="Genomic_DNA"/>
</dbReference>
<evidence type="ECO:0000259" key="3">
    <source>
        <dbReference type="Pfam" id="PF13505"/>
    </source>
</evidence>
<dbReference type="NCBIfam" id="NF033908">
    <property type="entry name" value="AcfA_fam_omp"/>
    <property type="match status" value="1"/>
</dbReference>
<dbReference type="Proteomes" id="UP000571701">
    <property type="component" value="Unassembled WGS sequence"/>
</dbReference>
<dbReference type="Gene3D" id="2.40.160.20">
    <property type="match status" value="1"/>
</dbReference>
<dbReference type="SUPFAM" id="SSF56925">
    <property type="entry name" value="OMPA-like"/>
    <property type="match status" value="1"/>
</dbReference>
<evidence type="ECO:0000256" key="2">
    <source>
        <dbReference type="SAM" id="SignalP"/>
    </source>
</evidence>
<reference evidence="4 5" key="1">
    <citation type="submission" date="2020-07" db="EMBL/GenBank/DDBJ databases">
        <title>Vibrio marinisediminis sp. nov., isolated from marine sediment.</title>
        <authorList>
            <person name="Ji X."/>
        </authorList>
    </citation>
    <scope>NUCLEOTIDE SEQUENCE [LARGE SCALE GENOMIC DNA]</scope>
    <source>
        <strain evidence="4 5">404</strain>
    </source>
</reference>
<proteinExistence type="predicted"/>
<gene>
    <name evidence="4" type="ORF">H2O73_04015</name>
</gene>
<dbReference type="Pfam" id="PF13505">
    <property type="entry name" value="OMP_b-brl"/>
    <property type="match status" value="1"/>
</dbReference>
<evidence type="ECO:0000256" key="1">
    <source>
        <dbReference type="ARBA" id="ARBA00022729"/>
    </source>
</evidence>
<organism evidence="4 5">
    <name type="scientific">Vibrio marinisediminis</name>
    <dbReference type="NCBI Taxonomy" id="2758441"/>
    <lineage>
        <taxon>Bacteria</taxon>
        <taxon>Pseudomonadati</taxon>
        <taxon>Pseudomonadota</taxon>
        <taxon>Gammaproteobacteria</taxon>
        <taxon>Vibrionales</taxon>
        <taxon>Vibrionaceae</taxon>
        <taxon>Vibrio</taxon>
    </lineage>
</organism>
<sequence>MKKIYLFPLLAFSLPALSSPYLGLEMGQTTPHHNIKVFDTADKLTVSPNSDDIFLGLYAGYVLNKTWALESGYQQNQFTGSIRRAHQVETTLESKQFYLAPVYSLSLTNDRNWSLKFKAGATYTQYRFEGKKSEVFSGSKTSSDLGLMGSAGIEYQLTEKLGFGLNYKYQSDSYSSASSLALSANYYF</sequence>
<name>A0A7W2FP29_9VIBR</name>
<dbReference type="InterPro" id="IPR011250">
    <property type="entry name" value="OMP/PagP_B-barrel"/>
</dbReference>